<dbReference type="PATRIC" id="fig|742727.4.peg.1311"/>
<dbReference type="Gene3D" id="2.60.120.260">
    <property type="entry name" value="Galactose-binding domain-like"/>
    <property type="match status" value="1"/>
</dbReference>
<dbReference type="Gene3D" id="3.20.20.80">
    <property type="entry name" value="Glycosidases"/>
    <property type="match status" value="1"/>
</dbReference>
<dbReference type="STRING" id="742727.HMPREF9447_01292"/>
<dbReference type="GO" id="GO:0004565">
    <property type="term" value="F:beta-galactosidase activity"/>
    <property type="evidence" value="ECO:0007669"/>
    <property type="project" value="UniProtKB-EC"/>
</dbReference>
<keyword evidence="13" id="KW-1185">Reference proteome</keyword>
<dbReference type="PANTHER" id="PTHR46323:SF2">
    <property type="entry name" value="BETA-GALACTOSIDASE"/>
    <property type="match status" value="1"/>
</dbReference>
<dbReference type="InterPro" id="IPR011013">
    <property type="entry name" value="Gal_mutarotase_sf_dom"/>
</dbReference>
<dbReference type="Pfam" id="PF00703">
    <property type="entry name" value="Glyco_hydro_2"/>
    <property type="match status" value="1"/>
</dbReference>
<evidence type="ECO:0000256" key="1">
    <source>
        <dbReference type="ARBA" id="ARBA00001412"/>
    </source>
</evidence>
<sequence>MWNYYKLFLVYVLSYLVLPQLSAGERSYVIPQLTSEMRQIEMLLNGTWDFKPSSKSGWTTIQVPGEVVMQGYAIEHDQPFWYRKSFALPDSYRNKRVILRFDGVYSHACLTVNGKKVREHFGGFTRWETDITSYVKIGKKNEIELEITDRLDDISYASGYAHHPIGGILRDVVIFAMPETHIFDFYVETVLDASYEDAVLKLGYSAFANEESEIRYTLLSPQGKHVELPVSVFPLRKGENVKVVNELPVNNVLKWDAEHPNLYSLTVTVWQRGKEISRFSKRIGFREVRIVKERMLVNGMPIKLRGACRHDIHPTLGRTTTEKLDSLDAVLFKRANMNFVRTSHYPPTERFLEYCDELGLYVECETAVCFVDTYRQKNYKPGKSQDDADFTHRYLSQCMEMVKSLRSHSSIIFWSIGNESRYGENFRASWNWMKKVDPARPVIFSWPGTVKEEDKMYDILSMHYPNVNGSLNQFGMTVQNFEGYGMPALFDEWAHPACYTYETLREDPNIREFWGASLDKMWSKLFNTSGGLGGAIWGYIDETFMVPELKVGEPYWKTFARTAKPEEFQGNCVGYGEWGIVDVWRREKPGFWSTKKAYSPVRLSVEQIAGFTPGERLIVPVHNRFDHTNLSEINIRYTRNDNIPKTISLDLAPHAKGSLILPEEDWQDGDRILVEFYTSDAQLIDANLITLGEKKVPFPYNSGHKRALRVTETDELVIVEGDDFTIPFNRHTGLICNAVSAGKVVLESGPFLNLNTNLNHLTGAEVRKDAKKFILSKDNWIKKDFVCQLKNGKVKIALSGEYGEVKIDLQMLILPEGQIEMNYIVSGAPNGYVRESGLSFLLPDAYNYLKWERKGYWDYYQEGAFAGNNGCVPLYNNHRVAYRENPRQVWQLDTHNYYYWADAGANCRTPLTQVAKGLKENIYYYTLSQQKDKSGLHLSVISPDASLACRTSKRVDEQLVLYIMSKWDYPEIAWGNYCKTLEASPCFGRLTIVL</sequence>
<evidence type="ECO:0000256" key="3">
    <source>
        <dbReference type="ARBA" id="ARBA00007401"/>
    </source>
</evidence>
<dbReference type="Pfam" id="PF02836">
    <property type="entry name" value="Glyco_hydro_2_C"/>
    <property type="match status" value="1"/>
</dbReference>
<evidence type="ECO:0000256" key="5">
    <source>
        <dbReference type="ARBA" id="ARBA00012756"/>
    </source>
</evidence>
<dbReference type="InterPro" id="IPR006104">
    <property type="entry name" value="Glyco_hydro_2_N"/>
</dbReference>
<dbReference type="SUPFAM" id="SSF51445">
    <property type="entry name" value="(Trans)glycosidases"/>
    <property type="match status" value="1"/>
</dbReference>
<protein>
    <recommendedName>
        <fullName evidence="5">beta-galactosidase</fullName>
        <ecNumber evidence="5">3.2.1.23</ecNumber>
    </recommendedName>
</protein>
<comment type="catalytic activity">
    <reaction evidence="1">
        <text>Hydrolysis of terminal non-reducing beta-D-galactose residues in beta-D-galactosides.</text>
        <dbReference type="EC" id="3.2.1.23"/>
    </reaction>
</comment>
<dbReference type="InterPro" id="IPR036156">
    <property type="entry name" value="Beta-gal/glucu_dom_sf"/>
</dbReference>
<gene>
    <name evidence="12" type="ORF">HMPREF9447_01292</name>
</gene>
<dbReference type="SUPFAM" id="SSF74650">
    <property type="entry name" value="Galactose mutarotase-like"/>
    <property type="match status" value="1"/>
</dbReference>
<evidence type="ECO:0000259" key="11">
    <source>
        <dbReference type="Pfam" id="PF02837"/>
    </source>
</evidence>
<dbReference type="eggNOG" id="COG3250">
    <property type="taxonomic scope" value="Bacteria"/>
</dbReference>
<evidence type="ECO:0000313" key="12">
    <source>
        <dbReference type="EMBL" id="EKU91578.1"/>
    </source>
</evidence>
<dbReference type="EMBL" id="ADLF01000005">
    <property type="protein sequence ID" value="EKU91578.1"/>
    <property type="molecule type" value="Genomic_DNA"/>
</dbReference>
<evidence type="ECO:0000313" key="13">
    <source>
        <dbReference type="Proteomes" id="UP000009872"/>
    </source>
</evidence>
<dbReference type="PANTHER" id="PTHR46323">
    <property type="entry name" value="BETA-GALACTOSIDASE"/>
    <property type="match status" value="1"/>
</dbReference>
<evidence type="ECO:0000256" key="8">
    <source>
        <dbReference type="ARBA" id="ARBA00023295"/>
    </source>
</evidence>
<dbReference type="Pfam" id="PF02837">
    <property type="entry name" value="Glyco_hydro_2_N"/>
    <property type="match status" value="1"/>
</dbReference>
<evidence type="ECO:0000256" key="7">
    <source>
        <dbReference type="ARBA" id="ARBA00022837"/>
    </source>
</evidence>
<dbReference type="GO" id="GO:0030246">
    <property type="term" value="F:carbohydrate binding"/>
    <property type="evidence" value="ECO:0007669"/>
    <property type="project" value="InterPro"/>
</dbReference>
<comment type="subunit">
    <text evidence="4">Monomer.</text>
</comment>
<accession>K9E4E8</accession>
<dbReference type="HOGENOM" id="CLU_009998_0_0_10"/>
<comment type="cofactor">
    <cofactor evidence="2">
        <name>Ca(2+)</name>
        <dbReference type="ChEBI" id="CHEBI:29108"/>
    </cofactor>
</comment>
<dbReference type="SUPFAM" id="SSF49303">
    <property type="entry name" value="beta-Galactosidase/glucuronidase domain"/>
    <property type="match status" value="1"/>
</dbReference>
<evidence type="ECO:0000256" key="2">
    <source>
        <dbReference type="ARBA" id="ARBA00001913"/>
    </source>
</evidence>
<proteinExistence type="inferred from homology"/>
<comment type="similarity">
    <text evidence="3">Belongs to the glycosyl hydrolase 2 family.</text>
</comment>
<dbReference type="EC" id="3.2.1.23" evidence="5"/>
<dbReference type="InterPro" id="IPR014718">
    <property type="entry name" value="GH-type_carb-bd"/>
</dbReference>
<dbReference type="GO" id="GO:0005990">
    <property type="term" value="P:lactose catabolic process"/>
    <property type="evidence" value="ECO:0007669"/>
    <property type="project" value="TreeGrafter"/>
</dbReference>
<evidence type="ECO:0000256" key="4">
    <source>
        <dbReference type="ARBA" id="ARBA00011245"/>
    </source>
</evidence>
<dbReference type="GO" id="GO:0009341">
    <property type="term" value="C:beta-galactosidase complex"/>
    <property type="evidence" value="ECO:0007669"/>
    <property type="project" value="TreeGrafter"/>
</dbReference>
<feature type="domain" description="Glycoside hydrolase family 2 catalytic" evidence="10">
    <location>
        <begin position="288"/>
        <end position="601"/>
    </location>
</feature>
<dbReference type="PRINTS" id="PR00132">
    <property type="entry name" value="GLHYDRLASE2"/>
</dbReference>
<evidence type="ECO:0000259" key="10">
    <source>
        <dbReference type="Pfam" id="PF02836"/>
    </source>
</evidence>
<evidence type="ECO:0000256" key="6">
    <source>
        <dbReference type="ARBA" id="ARBA00022801"/>
    </source>
</evidence>
<dbReference type="InterPro" id="IPR006102">
    <property type="entry name" value="Ig-like_GH2"/>
</dbReference>
<dbReference type="Proteomes" id="UP000009872">
    <property type="component" value="Unassembled WGS sequence"/>
</dbReference>
<dbReference type="SUPFAM" id="SSF49785">
    <property type="entry name" value="Galactose-binding domain-like"/>
    <property type="match status" value="1"/>
</dbReference>
<dbReference type="InterPro" id="IPR050347">
    <property type="entry name" value="Bact_Beta-galactosidase"/>
</dbReference>
<evidence type="ECO:0000259" key="9">
    <source>
        <dbReference type="Pfam" id="PF00703"/>
    </source>
</evidence>
<feature type="domain" description="Glycoside hydrolase family 2 immunoglobulin-like beta-sandwich" evidence="9">
    <location>
        <begin position="180"/>
        <end position="286"/>
    </location>
</feature>
<dbReference type="InterPro" id="IPR006101">
    <property type="entry name" value="Glyco_hydro_2"/>
</dbReference>
<organism evidence="12 13">
    <name type="scientific">Bacteroides oleiciplenus YIT 12058</name>
    <dbReference type="NCBI Taxonomy" id="742727"/>
    <lineage>
        <taxon>Bacteria</taxon>
        <taxon>Pseudomonadati</taxon>
        <taxon>Bacteroidota</taxon>
        <taxon>Bacteroidia</taxon>
        <taxon>Bacteroidales</taxon>
        <taxon>Bacteroidaceae</taxon>
        <taxon>Bacteroides</taxon>
    </lineage>
</organism>
<keyword evidence="7" id="KW-0106">Calcium</keyword>
<dbReference type="Gene3D" id="2.60.40.10">
    <property type="entry name" value="Immunoglobulins"/>
    <property type="match status" value="1"/>
</dbReference>
<dbReference type="InterPro" id="IPR008979">
    <property type="entry name" value="Galactose-bd-like_sf"/>
</dbReference>
<keyword evidence="8" id="KW-0326">Glycosidase</keyword>
<name>K9E4E8_9BACE</name>
<comment type="caution">
    <text evidence="12">The sequence shown here is derived from an EMBL/GenBank/DDBJ whole genome shotgun (WGS) entry which is preliminary data.</text>
</comment>
<dbReference type="AlphaFoldDB" id="K9E4E8"/>
<dbReference type="Gene3D" id="2.70.98.10">
    <property type="match status" value="1"/>
</dbReference>
<dbReference type="InterPro" id="IPR006103">
    <property type="entry name" value="Glyco_hydro_2_cat"/>
</dbReference>
<keyword evidence="6" id="KW-0378">Hydrolase</keyword>
<feature type="domain" description="Glycosyl hydrolases family 2 sugar binding" evidence="11">
    <location>
        <begin position="46"/>
        <end position="178"/>
    </location>
</feature>
<dbReference type="InterPro" id="IPR017853">
    <property type="entry name" value="GH"/>
</dbReference>
<reference evidence="12 13" key="1">
    <citation type="submission" date="2012-09" db="EMBL/GenBank/DDBJ databases">
        <title>The Genome Sequence of Bacteroides oleiciplenus YIT 12058.</title>
        <authorList>
            <consortium name="The Broad Institute Genome Sequencing Platform"/>
            <person name="Earl A."/>
            <person name="Ward D."/>
            <person name="Feldgarden M."/>
            <person name="Gevers D."/>
            <person name="Morotomi M."/>
            <person name="Walker B."/>
            <person name="Young S.K."/>
            <person name="Zeng Q."/>
            <person name="Gargeya S."/>
            <person name="Fitzgerald M."/>
            <person name="Haas B."/>
            <person name="Abouelleil A."/>
            <person name="Alvarado L."/>
            <person name="Arachchi H.M."/>
            <person name="Berlin A.M."/>
            <person name="Chapman S.B."/>
            <person name="Goldberg J."/>
            <person name="Griggs A."/>
            <person name="Gujja S."/>
            <person name="Hansen M."/>
            <person name="Howarth C."/>
            <person name="Imamovic A."/>
            <person name="Larimer J."/>
            <person name="McCowen C."/>
            <person name="Montmayeur A."/>
            <person name="Murphy C."/>
            <person name="Neiman D."/>
            <person name="Pearson M."/>
            <person name="Priest M."/>
            <person name="Roberts A."/>
            <person name="Saif S."/>
            <person name="Shea T."/>
            <person name="Sisk P."/>
            <person name="Sykes S."/>
            <person name="Wortman J."/>
            <person name="Nusbaum C."/>
            <person name="Birren B."/>
        </authorList>
    </citation>
    <scope>NUCLEOTIDE SEQUENCE [LARGE SCALE GENOMIC DNA]</scope>
    <source>
        <strain evidence="12 13">YIT 12058</strain>
    </source>
</reference>
<dbReference type="InterPro" id="IPR013783">
    <property type="entry name" value="Ig-like_fold"/>
</dbReference>